<sequence>MLRRLALRDFVIVPALELEFSAGFSALTGETGAGKSILVDALQLALGARGDAGVVREGALRAEVSAEFDALSPALRALLDEAGIDSDDGTLLLRRTIDAQGKSRAWINGSAATVAQLREFGEQLLDIHGQHAWQGLTRPESVRALLDAYAGFDGAPLAAAFGAWRAARDRLDHARTQQADLERERERLAWQINELAKLAPAEGEWPELEAEHRRLSHAQSIIDALQLALDATTEADEAADARLAQAIDALDGVLAHDAALAEPLEVLRSAQAQLQDAAHTLGARLRHGELDPARLAELDARLSAWMSLARRFRRPPEELPALLAQWQAELAQLDAATDLATLERDLTAARAHYEREAKAATQARRAAAPKLGAAVSAAMQQLGMAGGRFEAALEPVAEPQRFGLENVDFRVAGHAGSSPRALAKVASGGELSRIALAISVTTSELAAAQGEGAQTLIFDEVDAGVGGTVADTVGALMKRLGAERQVLTVTHLPQVAACADHHLVVSKRTEAGRTHSTVQPVAGAARTSELARMLGGEGATSLAHAQALLSAGAATKPSPRRREKA</sequence>
<dbReference type="EMBL" id="SHKP01000004">
    <property type="protein sequence ID" value="RZU02152.1"/>
    <property type="molecule type" value="Genomic_DNA"/>
</dbReference>
<dbReference type="Gene3D" id="3.40.50.300">
    <property type="entry name" value="P-loop containing nucleotide triphosphate hydrolases"/>
    <property type="match status" value="2"/>
</dbReference>
<protein>
    <recommendedName>
        <fullName evidence="3 9">DNA repair protein RecN</fullName>
    </recommendedName>
    <alternativeName>
        <fullName evidence="8 9">Recombination protein N</fullName>
    </alternativeName>
</protein>
<evidence type="ECO:0000313" key="13">
    <source>
        <dbReference type="Proteomes" id="UP000293671"/>
    </source>
</evidence>
<gene>
    <name evidence="12" type="ORF">EV670_0171</name>
</gene>
<dbReference type="NCBIfam" id="TIGR00634">
    <property type="entry name" value="recN"/>
    <property type="match status" value="1"/>
</dbReference>
<dbReference type="FunFam" id="3.40.50.300:FF:000319">
    <property type="entry name" value="DNA repair protein RecN"/>
    <property type="match status" value="1"/>
</dbReference>
<dbReference type="GO" id="GO:0005524">
    <property type="term" value="F:ATP binding"/>
    <property type="evidence" value="ECO:0007669"/>
    <property type="project" value="UniProtKB-KW"/>
</dbReference>
<accession>A0A4Q7VZ66</accession>
<feature type="coiled-coil region" evidence="10">
    <location>
        <begin position="171"/>
        <end position="198"/>
    </location>
</feature>
<dbReference type="PANTHER" id="PTHR11059">
    <property type="entry name" value="DNA REPAIR PROTEIN RECN"/>
    <property type="match status" value="1"/>
</dbReference>
<dbReference type="GO" id="GO:0009432">
    <property type="term" value="P:SOS response"/>
    <property type="evidence" value="ECO:0007669"/>
    <property type="project" value="TreeGrafter"/>
</dbReference>
<comment type="caution">
    <text evidence="12">The sequence shown here is derived from an EMBL/GenBank/DDBJ whole genome shotgun (WGS) entry which is preliminary data.</text>
</comment>
<evidence type="ECO:0000256" key="9">
    <source>
        <dbReference type="PIRNR" id="PIRNR003128"/>
    </source>
</evidence>
<comment type="similarity">
    <text evidence="2 9">Belongs to the RecN family.</text>
</comment>
<comment type="function">
    <text evidence="1 9">May be involved in recombinational repair of damaged DNA.</text>
</comment>
<dbReference type="GO" id="GO:0043590">
    <property type="term" value="C:bacterial nucleoid"/>
    <property type="evidence" value="ECO:0007669"/>
    <property type="project" value="TreeGrafter"/>
</dbReference>
<dbReference type="RefSeq" id="WP_207224969.1">
    <property type="nucleotide sequence ID" value="NZ_SHKP01000004.1"/>
</dbReference>
<evidence type="ECO:0000256" key="4">
    <source>
        <dbReference type="ARBA" id="ARBA00022741"/>
    </source>
</evidence>
<evidence type="ECO:0000313" key="12">
    <source>
        <dbReference type="EMBL" id="RZU02152.1"/>
    </source>
</evidence>
<keyword evidence="5 9" id="KW-0227">DNA damage</keyword>
<evidence type="ECO:0000256" key="7">
    <source>
        <dbReference type="ARBA" id="ARBA00023204"/>
    </source>
</evidence>
<dbReference type="PIRSF" id="PIRSF003128">
    <property type="entry name" value="RecN"/>
    <property type="match status" value="1"/>
</dbReference>
<keyword evidence="10" id="KW-0175">Coiled coil</keyword>
<dbReference type="NCBIfam" id="NF008121">
    <property type="entry name" value="PRK10869.1"/>
    <property type="match status" value="1"/>
</dbReference>
<evidence type="ECO:0000256" key="3">
    <source>
        <dbReference type="ARBA" id="ARBA00021315"/>
    </source>
</evidence>
<dbReference type="InterPro" id="IPR027417">
    <property type="entry name" value="P-loop_NTPase"/>
</dbReference>
<dbReference type="Pfam" id="PF02463">
    <property type="entry name" value="SMC_N"/>
    <property type="match status" value="1"/>
</dbReference>
<dbReference type="GO" id="GO:0006281">
    <property type="term" value="P:DNA repair"/>
    <property type="evidence" value="ECO:0007669"/>
    <property type="project" value="UniProtKB-KW"/>
</dbReference>
<dbReference type="AlphaFoldDB" id="A0A4Q7VZ66"/>
<organism evidence="12 13">
    <name type="scientific">Rivibacter subsaxonicus</name>
    <dbReference type="NCBI Taxonomy" id="457575"/>
    <lineage>
        <taxon>Bacteria</taxon>
        <taxon>Pseudomonadati</taxon>
        <taxon>Pseudomonadota</taxon>
        <taxon>Betaproteobacteria</taxon>
        <taxon>Burkholderiales</taxon>
        <taxon>Rivibacter</taxon>
    </lineage>
</organism>
<dbReference type="CDD" id="cd03241">
    <property type="entry name" value="ABC_RecN"/>
    <property type="match status" value="2"/>
</dbReference>
<keyword evidence="7 9" id="KW-0234">DNA repair</keyword>
<dbReference type="InterPro" id="IPR004604">
    <property type="entry name" value="DNA_recomb/repair_RecN"/>
</dbReference>
<keyword evidence="4" id="KW-0547">Nucleotide-binding</keyword>
<dbReference type="PANTHER" id="PTHR11059:SF0">
    <property type="entry name" value="DNA REPAIR PROTEIN RECN"/>
    <property type="match status" value="1"/>
</dbReference>
<keyword evidence="6" id="KW-0067">ATP-binding</keyword>
<dbReference type="InterPro" id="IPR003395">
    <property type="entry name" value="RecF/RecN/SMC_N"/>
</dbReference>
<reference evidence="12 13" key="1">
    <citation type="submission" date="2019-02" db="EMBL/GenBank/DDBJ databases">
        <title>Genomic Encyclopedia of Type Strains, Phase IV (KMG-IV): sequencing the most valuable type-strain genomes for metagenomic binning, comparative biology and taxonomic classification.</title>
        <authorList>
            <person name="Goeker M."/>
        </authorList>
    </citation>
    <scope>NUCLEOTIDE SEQUENCE [LARGE SCALE GENOMIC DNA]</scope>
    <source>
        <strain evidence="12 13">DSM 19570</strain>
    </source>
</reference>
<evidence type="ECO:0000256" key="5">
    <source>
        <dbReference type="ARBA" id="ARBA00022763"/>
    </source>
</evidence>
<feature type="domain" description="RecF/RecN/SMC N-terminal" evidence="11">
    <location>
        <begin position="2"/>
        <end position="508"/>
    </location>
</feature>
<evidence type="ECO:0000256" key="6">
    <source>
        <dbReference type="ARBA" id="ARBA00022840"/>
    </source>
</evidence>
<dbReference type="GO" id="GO:0006310">
    <property type="term" value="P:DNA recombination"/>
    <property type="evidence" value="ECO:0007669"/>
    <property type="project" value="InterPro"/>
</dbReference>
<evidence type="ECO:0000259" key="11">
    <source>
        <dbReference type="Pfam" id="PF02463"/>
    </source>
</evidence>
<dbReference type="SUPFAM" id="SSF52540">
    <property type="entry name" value="P-loop containing nucleoside triphosphate hydrolases"/>
    <property type="match status" value="2"/>
</dbReference>
<proteinExistence type="inferred from homology"/>
<name>A0A4Q7VZ66_9BURK</name>
<evidence type="ECO:0000256" key="8">
    <source>
        <dbReference type="ARBA" id="ARBA00033408"/>
    </source>
</evidence>
<keyword evidence="13" id="KW-1185">Reference proteome</keyword>
<dbReference type="Proteomes" id="UP000293671">
    <property type="component" value="Unassembled WGS sequence"/>
</dbReference>
<evidence type="ECO:0000256" key="10">
    <source>
        <dbReference type="SAM" id="Coils"/>
    </source>
</evidence>
<evidence type="ECO:0000256" key="2">
    <source>
        <dbReference type="ARBA" id="ARBA00009441"/>
    </source>
</evidence>
<evidence type="ECO:0000256" key="1">
    <source>
        <dbReference type="ARBA" id="ARBA00003618"/>
    </source>
</evidence>